<comment type="caution">
    <text evidence="1">The sequence shown here is derived from an EMBL/GenBank/DDBJ whole genome shotgun (WGS) entry which is preliminary data.</text>
</comment>
<evidence type="ECO:0000313" key="1">
    <source>
        <dbReference type="EMBL" id="GBG15989.1"/>
    </source>
</evidence>
<proteinExistence type="predicted"/>
<accession>A0A2R5FE74</accession>
<reference evidence="1 2" key="1">
    <citation type="journal article" date="2018" name="Environ. Microbiol.">
        <title>Isolation and genomic characterization of Novimethylophilus kurashikiensis gen. nov. sp. nov., a new lanthanide-dependent methylotrophic species of Methylophilaceae.</title>
        <authorList>
            <person name="Lv H."/>
            <person name="Sahin N."/>
            <person name="Tani A."/>
        </authorList>
    </citation>
    <scope>NUCLEOTIDE SEQUENCE [LARGE SCALE GENOMIC DNA]</scope>
    <source>
        <strain evidence="1 2">La2-4</strain>
    </source>
</reference>
<dbReference type="Proteomes" id="UP000245081">
    <property type="component" value="Unassembled WGS sequence"/>
</dbReference>
<sequence>GGAGADVFRFDTPLDSAGNVDVVTDFALGIDHFELSASLFIDISGVNTDHTLMSSEFLSGAGTFTGLTSQHILFDSTSGALYYDADAVGSSAAVQFATLTGVHSLTAGAFTLV</sequence>
<organism evidence="1 2">
    <name type="scientific">Novimethylophilus kurashikiensis</name>
    <dbReference type="NCBI Taxonomy" id="1825523"/>
    <lineage>
        <taxon>Bacteria</taxon>
        <taxon>Pseudomonadati</taxon>
        <taxon>Pseudomonadota</taxon>
        <taxon>Betaproteobacteria</taxon>
        <taxon>Nitrosomonadales</taxon>
        <taxon>Methylophilaceae</taxon>
        <taxon>Novimethylophilus</taxon>
    </lineage>
</organism>
<dbReference type="EMBL" id="BDOQ01000025">
    <property type="protein sequence ID" value="GBG15989.1"/>
    <property type="molecule type" value="Genomic_DNA"/>
</dbReference>
<gene>
    <name evidence="1" type="ORF">NMK_3612</name>
</gene>
<keyword evidence="2" id="KW-1185">Reference proteome</keyword>
<dbReference type="Gene3D" id="2.150.10.10">
    <property type="entry name" value="Serralysin-like metalloprotease, C-terminal"/>
    <property type="match status" value="1"/>
</dbReference>
<evidence type="ECO:0000313" key="2">
    <source>
        <dbReference type="Proteomes" id="UP000245081"/>
    </source>
</evidence>
<dbReference type="SUPFAM" id="SSF51120">
    <property type="entry name" value="beta-Roll"/>
    <property type="match status" value="1"/>
</dbReference>
<dbReference type="InterPro" id="IPR011049">
    <property type="entry name" value="Serralysin-like_metalloprot_C"/>
</dbReference>
<protein>
    <submittedName>
        <fullName evidence="1">Calcium-binding protein</fullName>
    </submittedName>
</protein>
<dbReference type="AlphaFoldDB" id="A0A2R5FE74"/>
<name>A0A2R5FE74_9PROT</name>
<feature type="non-terminal residue" evidence="1">
    <location>
        <position position="1"/>
    </location>
</feature>